<dbReference type="RefSeq" id="WP_109327909.1">
    <property type="nucleotide sequence ID" value="NZ_CP029353.1"/>
</dbReference>
<dbReference type="InterPro" id="IPR000182">
    <property type="entry name" value="GNAT_dom"/>
</dbReference>
<evidence type="ECO:0000313" key="4">
    <source>
        <dbReference type="EMBL" id="AWK87112.1"/>
    </source>
</evidence>
<dbReference type="Proteomes" id="UP000245629">
    <property type="component" value="Chromosome 2"/>
</dbReference>
<reference evidence="5" key="1">
    <citation type="submission" date="2018-05" db="EMBL/GenBank/DDBJ databases">
        <title>Azospirillum thermophila sp. nov., a novel isolated from hot spring.</title>
        <authorList>
            <person name="Zhao Z."/>
        </authorList>
    </citation>
    <scope>NUCLEOTIDE SEQUENCE [LARGE SCALE GENOMIC DNA]</scope>
    <source>
        <strain evidence="5">CFH 70021</strain>
    </source>
</reference>
<accession>A0A2S2CRJ8</accession>
<dbReference type="PANTHER" id="PTHR43877:SF2">
    <property type="entry name" value="AMINOALKYLPHOSPHONATE N-ACETYLTRANSFERASE-RELATED"/>
    <property type="match status" value="1"/>
</dbReference>
<dbReference type="InterPro" id="IPR008125">
    <property type="entry name" value="Streptothricin_AcTrfase"/>
</dbReference>
<dbReference type="Pfam" id="PF00583">
    <property type="entry name" value="Acetyltransf_1"/>
    <property type="match status" value="1"/>
</dbReference>
<dbReference type="AlphaFoldDB" id="A0A2S2CRJ8"/>
<proteinExistence type="predicted"/>
<dbReference type="Gene3D" id="3.40.630.30">
    <property type="match status" value="1"/>
</dbReference>
<sequence>MLTVERADSLPAGEEVAGCDFSFAVTCEARPPFDGPGLGPVAAIPPYRKSYGFDPEEITGGVTDGGLLAVLRRDGRFGGYLLASVAWNGYGLIEDLAVDRSLRGQGAGRLLMDEAVRWAREQGLPGLRLETQSNNVPACRFYQRYGFVLGGFDRHLYGPPRPGGGETALYWYLFLRQG</sequence>
<keyword evidence="5" id="KW-1185">Reference proteome</keyword>
<dbReference type="GO" id="GO:0016747">
    <property type="term" value="F:acyltransferase activity, transferring groups other than amino-acyl groups"/>
    <property type="evidence" value="ECO:0007669"/>
    <property type="project" value="InterPro"/>
</dbReference>
<dbReference type="PANTHER" id="PTHR43877">
    <property type="entry name" value="AMINOALKYLPHOSPHONATE N-ACETYLTRANSFERASE-RELATED-RELATED"/>
    <property type="match status" value="1"/>
</dbReference>
<organism evidence="4 5">
    <name type="scientific">Azospirillum thermophilum</name>
    <dbReference type="NCBI Taxonomy" id="2202148"/>
    <lineage>
        <taxon>Bacteria</taxon>
        <taxon>Pseudomonadati</taxon>
        <taxon>Pseudomonadota</taxon>
        <taxon>Alphaproteobacteria</taxon>
        <taxon>Rhodospirillales</taxon>
        <taxon>Azospirillaceae</taxon>
        <taxon>Azospirillum</taxon>
    </lineage>
</organism>
<dbReference type="PRINTS" id="PR01754">
    <property type="entry name" value="SACTRNSFRASE"/>
</dbReference>
<dbReference type="SUPFAM" id="SSF55729">
    <property type="entry name" value="Acyl-CoA N-acyltransferases (Nat)"/>
    <property type="match status" value="1"/>
</dbReference>
<protein>
    <submittedName>
        <fullName evidence="4">N-acetyltransferase</fullName>
    </submittedName>
</protein>
<keyword evidence="2" id="KW-0012">Acyltransferase</keyword>
<evidence type="ECO:0000256" key="2">
    <source>
        <dbReference type="ARBA" id="ARBA00023315"/>
    </source>
</evidence>
<dbReference type="PROSITE" id="PS51186">
    <property type="entry name" value="GNAT"/>
    <property type="match status" value="1"/>
</dbReference>
<feature type="domain" description="N-acetyltransferase" evidence="3">
    <location>
        <begin position="25"/>
        <end position="176"/>
    </location>
</feature>
<dbReference type="InterPro" id="IPR050832">
    <property type="entry name" value="Bact_Acetyltransf"/>
</dbReference>
<name>A0A2S2CRJ8_9PROT</name>
<evidence type="ECO:0000259" key="3">
    <source>
        <dbReference type="PROSITE" id="PS51186"/>
    </source>
</evidence>
<dbReference type="KEGG" id="azz:DEW08_13550"/>
<dbReference type="CDD" id="cd04301">
    <property type="entry name" value="NAT_SF"/>
    <property type="match status" value="1"/>
</dbReference>
<dbReference type="EMBL" id="CP029353">
    <property type="protein sequence ID" value="AWK87112.1"/>
    <property type="molecule type" value="Genomic_DNA"/>
</dbReference>
<keyword evidence="1 4" id="KW-0808">Transferase</keyword>
<evidence type="ECO:0000256" key="1">
    <source>
        <dbReference type="ARBA" id="ARBA00022679"/>
    </source>
</evidence>
<gene>
    <name evidence="4" type="ORF">DEW08_13550</name>
</gene>
<evidence type="ECO:0000313" key="5">
    <source>
        <dbReference type="Proteomes" id="UP000245629"/>
    </source>
</evidence>
<dbReference type="OrthoDB" id="8453373at2"/>
<dbReference type="InterPro" id="IPR016181">
    <property type="entry name" value="Acyl_CoA_acyltransferase"/>
</dbReference>